<keyword evidence="7" id="KW-0053">Apoptosis</keyword>
<evidence type="ECO:0000256" key="16">
    <source>
        <dbReference type="ARBA" id="ARBA00040403"/>
    </source>
</evidence>
<dbReference type="Pfam" id="PF00450">
    <property type="entry name" value="Peptidase_S10"/>
    <property type="match status" value="2"/>
</dbReference>
<dbReference type="SUPFAM" id="SSF53474">
    <property type="entry name" value="alpha/beta-Hydrolases"/>
    <property type="match status" value="1"/>
</dbReference>
<evidence type="ECO:0000256" key="4">
    <source>
        <dbReference type="ARBA" id="ARBA00022645"/>
    </source>
</evidence>
<evidence type="ECO:0000256" key="10">
    <source>
        <dbReference type="ARBA" id="ARBA00022989"/>
    </source>
</evidence>
<comment type="subcellular location">
    <subcellularLocation>
        <location evidence="2">Golgi apparatus</location>
        <location evidence="2">trans-Golgi network membrane</location>
        <topology evidence="2">Single-pass type I membrane protein</topology>
    </subcellularLocation>
</comment>
<feature type="region of interest" description="Disordered" evidence="19">
    <location>
        <begin position="225"/>
        <end position="288"/>
    </location>
</feature>
<dbReference type="PANTHER" id="PTHR11802:SF190">
    <property type="entry name" value="PHEROMONE-PROCESSING CARBOXYPEPTIDASE KEX1"/>
    <property type="match status" value="1"/>
</dbReference>
<keyword evidence="5" id="KW-0645">Protease</keyword>
<keyword evidence="8" id="KW-0732">Signal</keyword>
<evidence type="ECO:0000313" key="20">
    <source>
        <dbReference type="EMBL" id="MDI1487210.1"/>
    </source>
</evidence>
<keyword evidence="6" id="KW-0812">Transmembrane</keyword>
<evidence type="ECO:0000256" key="1">
    <source>
        <dbReference type="ARBA" id="ARBA00001003"/>
    </source>
</evidence>
<evidence type="ECO:0000256" key="6">
    <source>
        <dbReference type="ARBA" id="ARBA00022692"/>
    </source>
</evidence>
<dbReference type="EMBL" id="JAPUFD010000005">
    <property type="protein sequence ID" value="MDI1487210.1"/>
    <property type="molecule type" value="Genomic_DNA"/>
</dbReference>
<keyword evidence="13" id="KW-0325">Glycoprotein</keyword>
<evidence type="ECO:0000256" key="8">
    <source>
        <dbReference type="ARBA" id="ARBA00022729"/>
    </source>
</evidence>
<dbReference type="InterPro" id="IPR001563">
    <property type="entry name" value="Peptidase_S10"/>
</dbReference>
<organism evidence="20 21">
    <name type="scientific">Ramalina farinacea</name>
    <dbReference type="NCBI Taxonomy" id="258253"/>
    <lineage>
        <taxon>Eukaryota</taxon>
        <taxon>Fungi</taxon>
        <taxon>Dikarya</taxon>
        <taxon>Ascomycota</taxon>
        <taxon>Pezizomycotina</taxon>
        <taxon>Lecanoromycetes</taxon>
        <taxon>OSLEUM clade</taxon>
        <taxon>Lecanoromycetidae</taxon>
        <taxon>Lecanorales</taxon>
        <taxon>Lecanorineae</taxon>
        <taxon>Ramalinaceae</taxon>
        <taxon>Ramalina</taxon>
    </lineage>
</organism>
<dbReference type="PANTHER" id="PTHR11802">
    <property type="entry name" value="SERINE PROTEASE FAMILY S10 SERINE CARBOXYPEPTIDASE"/>
    <property type="match status" value="1"/>
</dbReference>
<evidence type="ECO:0000256" key="2">
    <source>
        <dbReference type="ARBA" id="ARBA00004393"/>
    </source>
</evidence>
<keyword evidence="10" id="KW-1133">Transmembrane helix</keyword>
<evidence type="ECO:0000256" key="7">
    <source>
        <dbReference type="ARBA" id="ARBA00022703"/>
    </source>
</evidence>
<evidence type="ECO:0000313" key="21">
    <source>
        <dbReference type="Proteomes" id="UP001161017"/>
    </source>
</evidence>
<keyword evidence="9" id="KW-0378">Hydrolase</keyword>
<dbReference type="AlphaFoldDB" id="A0AA43QIP1"/>
<gene>
    <name evidence="20" type="ORF">OHK93_006479</name>
</gene>
<keyword evidence="21" id="KW-1185">Reference proteome</keyword>
<evidence type="ECO:0000256" key="11">
    <source>
        <dbReference type="ARBA" id="ARBA00023034"/>
    </source>
</evidence>
<feature type="compositionally biased region" description="Polar residues" evidence="19">
    <location>
        <begin position="245"/>
        <end position="285"/>
    </location>
</feature>
<comment type="catalytic activity">
    <reaction evidence="1">
        <text>Preferential release of a C-terminal arginine or lysine residue.</text>
        <dbReference type="EC" id="3.4.16.6"/>
    </reaction>
</comment>
<evidence type="ECO:0000256" key="14">
    <source>
        <dbReference type="ARBA" id="ARBA00037042"/>
    </source>
</evidence>
<evidence type="ECO:0000256" key="12">
    <source>
        <dbReference type="ARBA" id="ARBA00023136"/>
    </source>
</evidence>
<evidence type="ECO:0000256" key="19">
    <source>
        <dbReference type="SAM" id="MobiDB-lite"/>
    </source>
</evidence>
<protein>
    <recommendedName>
        <fullName evidence="17">Pheromone-processing carboxypeptidase KEX1</fullName>
        <ecNumber evidence="15">3.4.16.6</ecNumber>
    </recommendedName>
    <alternativeName>
        <fullName evidence="18">Carboxypeptidase D</fullName>
    </alternativeName>
    <alternativeName>
        <fullName evidence="16">Pheromone-processing carboxypeptidase kex1</fullName>
    </alternativeName>
</protein>
<name>A0AA43QIP1_9LECA</name>
<proteinExistence type="inferred from homology"/>
<keyword evidence="4" id="KW-0121">Carboxypeptidase</keyword>
<evidence type="ECO:0000256" key="13">
    <source>
        <dbReference type="ARBA" id="ARBA00023180"/>
    </source>
</evidence>
<evidence type="ECO:0000256" key="17">
    <source>
        <dbReference type="ARBA" id="ARBA00040628"/>
    </source>
</evidence>
<dbReference type="GO" id="GO:0004185">
    <property type="term" value="F:serine-type carboxypeptidase activity"/>
    <property type="evidence" value="ECO:0007669"/>
    <property type="project" value="UniProtKB-EC"/>
</dbReference>
<comment type="similarity">
    <text evidence="3">Belongs to the peptidase S10 family.</text>
</comment>
<dbReference type="Proteomes" id="UP001161017">
    <property type="component" value="Unassembled WGS sequence"/>
</dbReference>
<keyword evidence="12" id="KW-0472">Membrane</keyword>
<evidence type="ECO:0000256" key="9">
    <source>
        <dbReference type="ARBA" id="ARBA00022801"/>
    </source>
</evidence>
<dbReference type="Gene3D" id="3.40.50.1820">
    <property type="entry name" value="alpha/beta hydrolase"/>
    <property type="match status" value="2"/>
</dbReference>
<reference evidence="20" key="1">
    <citation type="journal article" date="2023" name="Genome Biol. Evol.">
        <title>First Whole Genome Sequence and Flow Cytometry Genome Size Data for the Lichen-Forming Fungus Ramalina farinacea (Ascomycota).</title>
        <authorList>
            <person name="Llewellyn T."/>
            <person name="Mian S."/>
            <person name="Hill R."/>
            <person name="Leitch I.J."/>
            <person name="Gaya E."/>
        </authorList>
    </citation>
    <scope>NUCLEOTIDE SEQUENCE</scope>
    <source>
        <strain evidence="20">LIQ254RAFAR</strain>
    </source>
</reference>
<dbReference type="GO" id="GO:0005794">
    <property type="term" value="C:Golgi apparatus"/>
    <property type="evidence" value="ECO:0007669"/>
    <property type="project" value="UniProtKB-SubCell"/>
</dbReference>
<dbReference type="InterPro" id="IPR029058">
    <property type="entry name" value="AB_hydrolase_fold"/>
</dbReference>
<dbReference type="GO" id="GO:0006508">
    <property type="term" value="P:proteolysis"/>
    <property type="evidence" value="ECO:0007669"/>
    <property type="project" value="UniProtKB-KW"/>
</dbReference>
<comment type="function">
    <text evidence="14">Protease with a carboxypeptidase B-like function involved in the C-terminal processing of the lysine and arginine residues from protein precursors. Promotes cell fusion and is involved in the programmed cell death.</text>
</comment>
<accession>A0AA43QIP1</accession>
<evidence type="ECO:0000256" key="18">
    <source>
        <dbReference type="ARBA" id="ARBA00042717"/>
    </source>
</evidence>
<evidence type="ECO:0000256" key="5">
    <source>
        <dbReference type="ARBA" id="ARBA00022670"/>
    </source>
</evidence>
<evidence type="ECO:0000256" key="15">
    <source>
        <dbReference type="ARBA" id="ARBA00038895"/>
    </source>
</evidence>
<dbReference type="EC" id="3.4.16.6" evidence="15"/>
<sequence length="464" mass="49655">MSNHPRNATGNQSSTYYVGSLPGINFPLPNSWAGQIRIPGTENDELFFWLFGAEDSQYDDNLISMDSHVPPIWLNGGPGCSSLDGLAKENGPFVFPGNDSNPQPNANSWTKLGNVLYIDQPVGAGYSGGSVEANTNSQVVQSFIPYFTQAIKSSNLDINIQAIAIGNGIFGNYAASTDVVTTSFLEEHNDYLQIPDELMSIFVDADKTCGFSDVLAQATYPPKGLISIPGNPEGENYGLKKRQDVQGSSDTSQDVQVGSGTSQDAQASSGTSIDAQPSSATTNGSPPICTEISSVPEILNATIFDCYGGCATATTAVNMLTARIQCFDIYNIENTCASASNSDHYTAYLNAAAVKAAIHAPSKQYQECNVTVNTQLLQEFVEPPAYNILPAILGEGIKVHLYSGDYDFLLNHLGSELAIQNMTWFGLQGFQQKPANNFLVDGQTVGNWGYEVSACVSNCMVILV</sequence>
<keyword evidence="11" id="KW-0333">Golgi apparatus</keyword>
<dbReference type="GO" id="GO:0006915">
    <property type="term" value="P:apoptotic process"/>
    <property type="evidence" value="ECO:0007669"/>
    <property type="project" value="UniProtKB-KW"/>
</dbReference>
<evidence type="ECO:0000256" key="3">
    <source>
        <dbReference type="ARBA" id="ARBA00009431"/>
    </source>
</evidence>
<comment type="caution">
    <text evidence="20">The sequence shown here is derived from an EMBL/GenBank/DDBJ whole genome shotgun (WGS) entry which is preliminary data.</text>
</comment>